<evidence type="ECO:0000313" key="3">
    <source>
        <dbReference type="Proteomes" id="UP000739284"/>
    </source>
</evidence>
<dbReference type="InterPro" id="IPR016147">
    <property type="entry name" value="Pili_assmbl_chaperone_N"/>
</dbReference>
<keyword evidence="3" id="KW-1185">Reference proteome</keyword>
<accession>A0ABS6LDF2</accession>
<organism evidence="2 3">
    <name type="scientific">Rahnella ecdela</name>
    <dbReference type="NCBI Taxonomy" id="2816250"/>
    <lineage>
        <taxon>Bacteria</taxon>
        <taxon>Pseudomonadati</taxon>
        <taxon>Pseudomonadota</taxon>
        <taxon>Gammaproteobacteria</taxon>
        <taxon>Enterobacterales</taxon>
        <taxon>Yersiniaceae</taxon>
        <taxon>Rahnella</taxon>
    </lineage>
</organism>
<dbReference type="InterPro" id="IPR050643">
    <property type="entry name" value="Periplasmic_pilus_chap"/>
</dbReference>
<dbReference type="Proteomes" id="UP000739284">
    <property type="component" value="Unassembled WGS sequence"/>
</dbReference>
<gene>
    <name evidence="2" type="ORF">J1784_07145</name>
</gene>
<protein>
    <submittedName>
        <fullName evidence="2">Molecular chaperone</fullName>
    </submittedName>
</protein>
<evidence type="ECO:0000259" key="1">
    <source>
        <dbReference type="Pfam" id="PF00345"/>
    </source>
</evidence>
<dbReference type="PANTHER" id="PTHR30251:SF4">
    <property type="entry name" value="SLR1668 PROTEIN"/>
    <property type="match status" value="1"/>
</dbReference>
<reference evidence="2 3" key="1">
    <citation type="submission" date="2021-03" db="EMBL/GenBank/DDBJ databases">
        <title>Five novel Rahnella species.</title>
        <authorList>
            <person name="Brady C."/>
            <person name="Asselin J."/>
            <person name="Beer S."/>
            <person name="Bruberg M.B."/>
            <person name="Crampton B."/>
            <person name="Venter S."/>
            <person name="Arnold D."/>
            <person name="Denman S."/>
        </authorList>
    </citation>
    <scope>NUCLEOTIDE SEQUENCE [LARGE SCALE GENOMIC DNA]</scope>
    <source>
        <strain evidence="2 3">FRB 231</strain>
    </source>
</reference>
<comment type="caution">
    <text evidence="2">The sequence shown here is derived from an EMBL/GenBank/DDBJ whole genome shotgun (WGS) entry which is preliminary data.</text>
</comment>
<name>A0ABS6LDF2_9GAMM</name>
<sequence length="251" mass="28104">MKRCLYLLMLPLFFIIPAALGAVNLALWPVNQHINTGESSSLLWLKNTGGNNSNLSIRVLSWKQNQGNNYFEDQEEINIVPPVLGIMPGDKAFVRFFVSPALHPTDERAYRIIVDEVPQLSSTNSDKVVLRMRYVLPLFIAGSLTPPAFQQKGDALPERYPQVRWEMTRYKGAQVIALHNIGPVHARLSDITLQNARDEKPLALHQGLFGYVLPGATLYLPIPPTVKSEAYQTLSARFFDGDSKTVAIPHE</sequence>
<feature type="domain" description="Pili assembly chaperone N-terminal" evidence="1">
    <location>
        <begin position="34"/>
        <end position="140"/>
    </location>
</feature>
<dbReference type="RefSeq" id="WP_217148599.1">
    <property type="nucleotide sequence ID" value="NZ_JAFMOY010000117.1"/>
</dbReference>
<dbReference type="EMBL" id="JAFMOY010000117">
    <property type="protein sequence ID" value="MBU9844783.1"/>
    <property type="molecule type" value="Genomic_DNA"/>
</dbReference>
<dbReference type="Pfam" id="PF00345">
    <property type="entry name" value="PapD_N"/>
    <property type="match status" value="1"/>
</dbReference>
<proteinExistence type="predicted"/>
<dbReference type="PANTHER" id="PTHR30251">
    <property type="entry name" value="PILUS ASSEMBLY CHAPERONE"/>
    <property type="match status" value="1"/>
</dbReference>
<evidence type="ECO:0000313" key="2">
    <source>
        <dbReference type="EMBL" id="MBU9844783.1"/>
    </source>
</evidence>